<evidence type="ECO:0000256" key="1">
    <source>
        <dbReference type="SAM" id="Phobius"/>
    </source>
</evidence>
<dbReference type="AlphaFoldDB" id="A0AAD7MPF1"/>
<gene>
    <name evidence="2" type="ORF">DFH07DRAFT_782780</name>
</gene>
<keyword evidence="3" id="KW-1185">Reference proteome</keyword>
<keyword evidence="1" id="KW-1133">Transmembrane helix</keyword>
<name>A0AAD7MPF1_9AGAR</name>
<keyword evidence="1" id="KW-0472">Membrane</keyword>
<protein>
    <submittedName>
        <fullName evidence="2">Uncharacterized protein</fullName>
    </submittedName>
</protein>
<organism evidence="2 3">
    <name type="scientific">Mycena maculata</name>
    <dbReference type="NCBI Taxonomy" id="230809"/>
    <lineage>
        <taxon>Eukaryota</taxon>
        <taxon>Fungi</taxon>
        <taxon>Dikarya</taxon>
        <taxon>Basidiomycota</taxon>
        <taxon>Agaricomycotina</taxon>
        <taxon>Agaricomycetes</taxon>
        <taxon>Agaricomycetidae</taxon>
        <taxon>Agaricales</taxon>
        <taxon>Marasmiineae</taxon>
        <taxon>Mycenaceae</taxon>
        <taxon>Mycena</taxon>
    </lineage>
</organism>
<comment type="caution">
    <text evidence="2">The sequence shown here is derived from an EMBL/GenBank/DDBJ whole genome shotgun (WGS) entry which is preliminary data.</text>
</comment>
<proteinExistence type="predicted"/>
<evidence type="ECO:0000313" key="3">
    <source>
        <dbReference type="Proteomes" id="UP001215280"/>
    </source>
</evidence>
<reference evidence="2" key="1">
    <citation type="submission" date="2023-03" db="EMBL/GenBank/DDBJ databases">
        <title>Massive genome expansion in bonnet fungi (Mycena s.s.) driven by repeated elements and novel gene families across ecological guilds.</title>
        <authorList>
            <consortium name="Lawrence Berkeley National Laboratory"/>
            <person name="Harder C.B."/>
            <person name="Miyauchi S."/>
            <person name="Viragh M."/>
            <person name="Kuo A."/>
            <person name="Thoen E."/>
            <person name="Andreopoulos B."/>
            <person name="Lu D."/>
            <person name="Skrede I."/>
            <person name="Drula E."/>
            <person name="Henrissat B."/>
            <person name="Morin E."/>
            <person name="Kohler A."/>
            <person name="Barry K."/>
            <person name="LaButti K."/>
            <person name="Morin E."/>
            <person name="Salamov A."/>
            <person name="Lipzen A."/>
            <person name="Mereny Z."/>
            <person name="Hegedus B."/>
            <person name="Baldrian P."/>
            <person name="Stursova M."/>
            <person name="Weitz H."/>
            <person name="Taylor A."/>
            <person name="Grigoriev I.V."/>
            <person name="Nagy L.G."/>
            <person name="Martin F."/>
            <person name="Kauserud H."/>
        </authorList>
    </citation>
    <scope>NUCLEOTIDE SEQUENCE</scope>
    <source>
        <strain evidence="2">CBHHK188m</strain>
    </source>
</reference>
<evidence type="ECO:0000313" key="2">
    <source>
        <dbReference type="EMBL" id="KAJ7726254.1"/>
    </source>
</evidence>
<keyword evidence="1" id="KW-0812">Transmembrane</keyword>
<dbReference type="EMBL" id="JARJLG010000221">
    <property type="protein sequence ID" value="KAJ7726254.1"/>
    <property type="molecule type" value="Genomic_DNA"/>
</dbReference>
<sequence>MPSLHLQPLFGKLLDLMRCSPSKIILRVPAPIDANSGRAESPPIPSTLLDDADTGQELPPTFEQANEDVDINEHLHAVAFFPIWLSIAPDPYFGRYDRNVTMCIQYFGFPSFKNGILADDQVDLDLDLIKDENGKPECFYLADHRQRIIFWYVRSTFDAWCDSTRCTGPGPYITLKWNSLHNIGERFARYHCTLFPSILRVSRGLVCELRDTVAYSIGAQRRLYNFHSEPCTRLDKERSVFRNETTRSPILRILGPILFNAPLGHLRAWEDMLVFTLDLGIASWTAYVWNGRSLSFIGCSHNKATILDANVAFLSIPTFADGSHISARSTSQIASYISVFFSLGSIIFGLILVRQSRRRRDDEIDVVATFLGRHSPTIWSGVVGSAALPSICVPHVGQGAFNLRMGPLAGSWLSPLHYEACHTNETGKDPITALEAE</sequence>
<feature type="transmembrane region" description="Helical" evidence="1">
    <location>
        <begin position="333"/>
        <end position="353"/>
    </location>
</feature>
<dbReference type="Proteomes" id="UP001215280">
    <property type="component" value="Unassembled WGS sequence"/>
</dbReference>
<accession>A0AAD7MPF1</accession>